<dbReference type="EMBL" id="JAHYQA010000004">
    <property type="protein sequence ID" value="MCE9237168.1"/>
    <property type="molecule type" value="Genomic_DNA"/>
</dbReference>
<dbReference type="EMBL" id="JAQNVG010000009">
    <property type="protein sequence ID" value="MDC2235616.1"/>
    <property type="molecule type" value="Genomic_DNA"/>
</dbReference>
<dbReference type="AlphaFoldDB" id="A0A174R564"/>
<keyword evidence="1" id="KW-0175">Coiled coil</keyword>
<evidence type="ECO:0000313" key="7">
    <source>
        <dbReference type="Proteomes" id="UP000095541"/>
    </source>
</evidence>
<feature type="coiled-coil region" evidence="1">
    <location>
        <begin position="258"/>
        <end position="292"/>
    </location>
</feature>
<evidence type="ECO:0000256" key="1">
    <source>
        <dbReference type="SAM" id="Coils"/>
    </source>
</evidence>
<dbReference type="Proteomes" id="UP000440614">
    <property type="component" value="Unassembled WGS sequence"/>
</dbReference>
<dbReference type="EMBL" id="CZBI01000002">
    <property type="protein sequence ID" value="CUP80642.1"/>
    <property type="molecule type" value="Genomic_DNA"/>
</dbReference>
<dbReference type="EMBL" id="WCSY01000011">
    <property type="protein sequence ID" value="KAB4312197.1"/>
    <property type="molecule type" value="Genomic_DNA"/>
</dbReference>
<dbReference type="Proteomes" id="UP001217776">
    <property type="component" value="Unassembled WGS sequence"/>
</dbReference>
<evidence type="ECO:0000313" key="8">
    <source>
        <dbReference type="Proteomes" id="UP000440614"/>
    </source>
</evidence>
<organism evidence="2 7">
    <name type="scientific">Bacteroides thetaiotaomicron</name>
    <dbReference type="NCBI Taxonomy" id="818"/>
    <lineage>
        <taxon>Bacteria</taxon>
        <taxon>Pseudomonadati</taxon>
        <taxon>Bacteroidota</taxon>
        <taxon>Bacteroidia</taxon>
        <taxon>Bacteroidales</taxon>
        <taxon>Bacteroidaceae</taxon>
        <taxon>Bacteroides</taxon>
    </lineage>
</organism>
<dbReference type="Proteomes" id="UP000095541">
    <property type="component" value="Unassembled WGS sequence"/>
</dbReference>
<reference evidence="2 7" key="1">
    <citation type="submission" date="2015-09" db="EMBL/GenBank/DDBJ databases">
        <authorList>
            <consortium name="Pathogen Informatics"/>
        </authorList>
    </citation>
    <scope>NUCLEOTIDE SEQUENCE [LARGE SCALE GENOMIC DNA]</scope>
    <source>
        <strain evidence="2 7">2789STDY5834945</strain>
    </source>
</reference>
<dbReference type="InterPro" id="IPR046558">
    <property type="entry name" value="DUF6712"/>
</dbReference>
<evidence type="ECO:0000313" key="6">
    <source>
        <dbReference type="EMBL" id="MDC2235616.1"/>
    </source>
</evidence>
<gene>
    <name evidence="2" type="ORF">ERS852557_01744</name>
    <name evidence="3" type="ORF">GAO51_12635</name>
    <name evidence="4" type="ORF">GAO51_12875</name>
    <name evidence="5" type="ORF">K0H07_08355</name>
    <name evidence="6" type="ORF">PO127_07630</name>
</gene>
<evidence type="ECO:0000313" key="5">
    <source>
        <dbReference type="EMBL" id="MCE9237168.1"/>
    </source>
</evidence>
<name>A0A174R564_BACT4</name>
<reference evidence="3 8" key="2">
    <citation type="journal article" date="2019" name="Nat. Med.">
        <title>A library of human gut bacterial isolates paired with longitudinal multiomics data enables mechanistic microbiome research.</title>
        <authorList>
            <person name="Poyet M."/>
            <person name="Groussin M."/>
            <person name="Gibbons S.M."/>
            <person name="Avila-Pacheco J."/>
            <person name="Jiang X."/>
            <person name="Kearney S.M."/>
            <person name="Perrotta A.R."/>
            <person name="Berdy B."/>
            <person name="Zhao S."/>
            <person name="Lieberman T.D."/>
            <person name="Swanson P.K."/>
            <person name="Smith M."/>
            <person name="Roesemann S."/>
            <person name="Alexander J.E."/>
            <person name="Rich S.A."/>
            <person name="Livny J."/>
            <person name="Vlamakis H."/>
            <person name="Clish C."/>
            <person name="Bullock K."/>
            <person name="Deik A."/>
            <person name="Scott J."/>
            <person name="Pierce K.A."/>
            <person name="Xavier R.J."/>
            <person name="Alm E.J."/>
        </authorList>
    </citation>
    <scope>NUCLEOTIDE SEQUENCE [LARGE SCALE GENOMIC DNA]</scope>
    <source>
        <strain evidence="3 8">BIOML-A188</strain>
    </source>
</reference>
<evidence type="ECO:0000313" key="4">
    <source>
        <dbReference type="EMBL" id="KAB4312245.1"/>
    </source>
</evidence>
<proteinExistence type="predicted"/>
<reference evidence="6" key="4">
    <citation type="submission" date="2022-10" db="EMBL/GenBank/DDBJ databases">
        <title>Human gut microbiome strain richness.</title>
        <authorList>
            <person name="Chen-Liaw A."/>
        </authorList>
    </citation>
    <scope>NUCLEOTIDE SEQUENCE</scope>
    <source>
        <strain evidence="6">1001283st1_A3_1001283B150304_161114</strain>
    </source>
</reference>
<dbReference type="GeneID" id="75114530"/>
<protein>
    <submittedName>
        <fullName evidence="2">Uncharacterized protein</fullName>
    </submittedName>
</protein>
<accession>A0A174R564</accession>
<dbReference type="EMBL" id="WCSY01000011">
    <property type="protein sequence ID" value="KAB4312245.1"/>
    <property type="molecule type" value="Genomic_DNA"/>
</dbReference>
<dbReference type="Pfam" id="PF20459">
    <property type="entry name" value="DUF6712"/>
    <property type="match status" value="2"/>
</dbReference>
<evidence type="ECO:0000313" key="2">
    <source>
        <dbReference type="EMBL" id="CUP80642.1"/>
    </source>
</evidence>
<reference evidence="5" key="3">
    <citation type="submission" date="2021-07" db="EMBL/GenBank/DDBJ databases">
        <title>Comparative genomics of Bacteroides fragilis group isolates reveals species-dependent resistance mechanisms and validates clinical tools for resistance prediction.</title>
        <authorList>
            <person name="Wallace M.J."/>
            <person name="Jean S."/>
            <person name="Wallace M.A."/>
            <person name="Carey-Ann B.D."/>
            <person name="Dantas G."/>
        </authorList>
    </citation>
    <scope>NUCLEOTIDE SEQUENCE</scope>
    <source>
        <strain evidence="5">BJH_160</strain>
    </source>
</reference>
<dbReference type="Proteomes" id="UP001200544">
    <property type="component" value="Unassembled WGS sequence"/>
</dbReference>
<dbReference type="RefSeq" id="WP_004325869.1">
    <property type="nucleotide sequence ID" value="NZ_CABJDH010000008.1"/>
</dbReference>
<sequence>MTKLFNKGGDGAGEIVRVLGLIDNDLDFTKWEPILPLGIRDLQAIIGTEPIDAVDKYYREDHADGTEPDGMAETLRLMQQAVAMFTWLKVIPTLDAQHGTAGRGKHLGENETGMTALQEFKDEENIRNLAYEAVDALVELMDREKFDFWMNGIKKKAINRLLIQNKETFDEYYNIGSHRLFLVLIPMIREVQDGQIIPVITRNRYNKLIEGDTVLTEKLLEYVRRPLALLTIKKAVERLPVEVLPNGIVQVQQSTTVRDKLRAEKEARQSVANSLEQDAAAYLDVLQDIIRELDAQSETVDYYIPGVTVQSKGITF</sequence>
<evidence type="ECO:0000313" key="3">
    <source>
        <dbReference type="EMBL" id="KAB4312197.1"/>
    </source>
</evidence>